<evidence type="ECO:0000313" key="5">
    <source>
        <dbReference type="Proteomes" id="UP000189339"/>
    </source>
</evidence>
<dbReference type="RefSeq" id="WP_076722935.1">
    <property type="nucleotide sequence ID" value="NZ_MSCW01000001.1"/>
</dbReference>
<dbReference type="PANTHER" id="PTHR10605">
    <property type="entry name" value="HEPARAN SULFATE SULFOTRANSFERASE"/>
    <property type="match status" value="1"/>
</dbReference>
<dbReference type="Pfam" id="PF00685">
    <property type="entry name" value="Sulfotransfer_1"/>
    <property type="match status" value="1"/>
</dbReference>
<organism evidence="4 5">
    <name type="scientific">Marinobacter lutaoensis</name>
    <dbReference type="NCBI Taxonomy" id="135739"/>
    <lineage>
        <taxon>Bacteria</taxon>
        <taxon>Pseudomonadati</taxon>
        <taxon>Pseudomonadota</taxon>
        <taxon>Gammaproteobacteria</taxon>
        <taxon>Pseudomonadales</taxon>
        <taxon>Marinobacteraceae</taxon>
        <taxon>Marinobacter</taxon>
    </lineage>
</organism>
<dbReference type="InterPro" id="IPR027417">
    <property type="entry name" value="P-loop_NTPase"/>
</dbReference>
<dbReference type="InterPro" id="IPR037359">
    <property type="entry name" value="NST/OST"/>
</dbReference>
<dbReference type="AlphaFoldDB" id="A0A1V2DXR4"/>
<evidence type="ECO:0000256" key="2">
    <source>
        <dbReference type="ARBA" id="ARBA00023180"/>
    </source>
</evidence>
<proteinExistence type="predicted"/>
<accession>A0A1V2DXR4</accession>
<evidence type="ECO:0000313" key="4">
    <source>
        <dbReference type="EMBL" id="ONF45442.1"/>
    </source>
</evidence>
<dbReference type="OrthoDB" id="9075305at2"/>
<dbReference type="SUPFAM" id="SSF52540">
    <property type="entry name" value="P-loop containing nucleoside triphosphate hydrolases"/>
    <property type="match status" value="1"/>
</dbReference>
<dbReference type="Gene3D" id="3.40.50.300">
    <property type="entry name" value="P-loop containing nucleotide triphosphate hydrolases"/>
    <property type="match status" value="1"/>
</dbReference>
<dbReference type="InterPro" id="IPR000863">
    <property type="entry name" value="Sulfotransferase_dom"/>
</dbReference>
<gene>
    <name evidence="4" type="ORF">BTO32_03030</name>
</gene>
<dbReference type="EMBL" id="MSCW01000001">
    <property type="protein sequence ID" value="ONF45442.1"/>
    <property type="molecule type" value="Genomic_DNA"/>
</dbReference>
<dbReference type="STRING" id="135739.BTO32_03030"/>
<evidence type="ECO:0000256" key="1">
    <source>
        <dbReference type="ARBA" id="ARBA00022679"/>
    </source>
</evidence>
<keyword evidence="1" id="KW-0808">Transferase</keyword>
<name>A0A1V2DXR4_9GAMM</name>
<comment type="caution">
    <text evidence="4">The sequence shown here is derived from an EMBL/GenBank/DDBJ whole genome shotgun (WGS) entry which is preliminary data.</text>
</comment>
<protein>
    <recommendedName>
        <fullName evidence="3">Sulfotransferase domain-containing protein</fullName>
    </recommendedName>
</protein>
<keyword evidence="2" id="KW-0325">Glycoprotein</keyword>
<reference evidence="4 5" key="1">
    <citation type="submission" date="2016-12" db="EMBL/GenBank/DDBJ databases">
        <title>Marinobacter lutaoensis whole genome sequencing.</title>
        <authorList>
            <person name="Verma A."/>
            <person name="Krishnamurthi S."/>
        </authorList>
    </citation>
    <scope>NUCLEOTIDE SEQUENCE [LARGE SCALE GENOMIC DNA]</scope>
    <source>
        <strain evidence="4 5">T5054</strain>
    </source>
</reference>
<feature type="domain" description="Sulfotransferase" evidence="3">
    <location>
        <begin position="3"/>
        <end position="184"/>
    </location>
</feature>
<sequence>MKPNFLIVGAARSGTTSLFQYLDPHPEIYMSQVKELNFFSNERFWSRGIDWYEQRFAGAPAGVKAIGEASTSYTKAPFTADVAQRIHDYNPGMKLVYIVRDPIARYISHYMKRIQTGLETRSFSQTLENLEQEACAWQGRYAYQIKQYLRFFPETQLLIRSIDQIRDEPAQVIRDIYRFLDVDESFEVRGLQKIHNANTRVVRKSRLGGQLLRAYRRYLEHRDIPFAVKKLVLSTSDLGGKVVTTPVPTEAERAKLIAFFAEDTRELHDRFQVPTEGWLSA</sequence>
<dbReference type="GO" id="GO:0008146">
    <property type="term" value="F:sulfotransferase activity"/>
    <property type="evidence" value="ECO:0007669"/>
    <property type="project" value="InterPro"/>
</dbReference>
<dbReference type="Proteomes" id="UP000189339">
    <property type="component" value="Unassembled WGS sequence"/>
</dbReference>
<evidence type="ECO:0000259" key="3">
    <source>
        <dbReference type="Pfam" id="PF00685"/>
    </source>
</evidence>
<keyword evidence="5" id="KW-1185">Reference proteome</keyword>
<dbReference type="PANTHER" id="PTHR10605:SF56">
    <property type="entry name" value="BIFUNCTIONAL HEPARAN SULFATE N-DEACETYLASE_N-SULFOTRANSFERASE"/>
    <property type="match status" value="1"/>
</dbReference>